<dbReference type="InterPro" id="IPR039041">
    <property type="entry name" value="Nav/unc-53"/>
</dbReference>
<feature type="compositionally biased region" description="Polar residues" evidence="1">
    <location>
        <begin position="395"/>
        <end position="412"/>
    </location>
</feature>
<dbReference type="WBParaSite" id="HNAJ_0000735401-mRNA-1">
    <property type="protein sequence ID" value="HNAJ_0000735401-mRNA-1"/>
    <property type="gene ID" value="HNAJ_0000735401"/>
</dbReference>
<proteinExistence type="predicted"/>
<keyword evidence="3" id="KW-1185">Reference proteome</keyword>
<feature type="compositionally biased region" description="Low complexity" evidence="1">
    <location>
        <begin position="154"/>
        <end position="183"/>
    </location>
</feature>
<dbReference type="PANTHER" id="PTHR12784:SF28">
    <property type="entry name" value="PROTEIN SICKIE"/>
    <property type="match status" value="1"/>
</dbReference>
<evidence type="ECO:0000256" key="1">
    <source>
        <dbReference type="SAM" id="MobiDB-lite"/>
    </source>
</evidence>
<accession>A0A0R3TJR9</accession>
<dbReference type="AlphaFoldDB" id="A0A0R3TJR9"/>
<evidence type="ECO:0000313" key="3">
    <source>
        <dbReference type="Proteomes" id="UP000278807"/>
    </source>
</evidence>
<dbReference type="Proteomes" id="UP000278807">
    <property type="component" value="Unassembled WGS sequence"/>
</dbReference>
<feature type="compositionally biased region" description="Polar residues" evidence="1">
    <location>
        <begin position="237"/>
        <end position="272"/>
    </location>
</feature>
<name>A0A0R3TJR9_RODNA</name>
<organism evidence="4">
    <name type="scientific">Rodentolepis nana</name>
    <name type="common">Dwarf tapeworm</name>
    <name type="synonym">Hymenolepis nana</name>
    <dbReference type="NCBI Taxonomy" id="102285"/>
    <lineage>
        <taxon>Eukaryota</taxon>
        <taxon>Metazoa</taxon>
        <taxon>Spiralia</taxon>
        <taxon>Lophotrochozoa</taxon>
        <taxon>Platyhelminthes</taxon>
        <taxon>Cestoda</taxon>
        <taxon>Eucestoda</taxon>
        <taxon>Cyclophyllidea</taxon>
        <taxon>Hymenolepididae</taxon>
        <taxon>Rodentolepis</taxon>
    </lineage>
</organism>
<feature type="compositionally biased region" description="Polar residues" evidence="1">
    <location>
        <begin position="444"/>
        <end position="473"/>
    </location>
</feature>
<dbReference type="STRING" id="102285.A0A0R3TJR9"/>
<feature type="compositionally biased region" description="Low complexity" evidence="1">
    <location>
        <begin position="413"/>
        <end position="425"/>
    </location>
</feature>
<evidence type="ECO:0000313" key="4">
    <source>
        <dbReference type="WBParaSite" id="HNAJ_0000735401-mRNA-1"/>
    </source>
</evidence>
<feature type="region of interest" description="Disordered" evidence="1">
    <location>
        <begin position="142"/>
        <end position="188"/>
    </location>
</feature>
<sequence>MLSKVAIPQEATKYSTIKKPNKVATVRQQPTSCSRQIRRATEEPTQSLRYSSMTLPNGMIQPQVGSIRYPFYRMQTPQMVRQTSVPNSPCCPTGQHPRFPMRTPNQLVQTSIGLPYSNASTISSNTLSCIATPMTQRHARYISRPTASPDETSKPPSSASSSRDSGILSQDSSTSSQSYPNDDYTNNFQQQINGFRTPQCVPKRAKPLAKNTIVEPPVVKFRGNTVSSNATLNRSRVATSLNSGSKIPSAVTSDTSSPATPRVSWNSSSSTGVGKGDTSKSGNKVGRSTSICSGTLERENKNRLLNGEKQDSSGSTTISNIGRIPRPTNLARERSPRREKDPSVIAKTSNQSLSTEEKSPKNSCLPGPDRQIGVTNTSSHIPTLRAKTLSPPPQFASSKASSIGLQSLMTPDSSSTSTCTLAATSRDSSASLSNRDHIAACSNLDDTPTPSNRGTPEPNSSSKQATNNATDDFNNLPVLAVPTSPKTPRVSPRVTLASEDQSRSSLGYGPLSHIKLPYSTPMLQRTQTTSNCGSSVSSNSGIYAKREKSSIYAANTGGQPISDSFGSHMSLSSSGSVISPGAESSAFESAKLRRELEVAHQKIAALTCQLSANTTVVQAFEQSLQSMNQRLHQISASSALKERELQELRKIIEKFRCQALQSDWPCSAEMAKKGKKLSQSQEFIKSQHIVDSDMMLQQAGSLSSLVHSPHTISNFGGFGRYVQQEHSVGGIRGYMTPNYMPIRDSFDRSNKKGGSWLRSSINRAFRRSKSRDPPDRAKVTSTSSSHDVNLPSPGRHVSLLFAMISDYSTSSHQVCTTHQQVQVEEGGEGMVGGEMMLEMMQETVRSLQYQVRCLRAENAFLQRAVDRCSTVNSAESSSDKVSLTTSRGSTGAFSYNAVSSPMKIGRLLRELFPISTENGQQIVPVFIELNYRPTSDRSGSDILNARRTTTPSSPRQHHLQLPCQQVAQMGCPSPNISTRMFGVSGDAEELSHLHLIGRVCLDQSASELMAKVKSLFQIYLSYLDSDDQLGLNVNSISSVCIRITPQTISSEKQPKEIQLSPLTTELNPLKIEIGYEISRIKISLHDNAYALEKPDAPSLLNPLAVSSLAWISLLSASLLGKMIESLLANKQLIISYGRWRR</sequence>
<dbReference type="PANTHER" id="PTHR12784">
    <property type="entry name" value="STEERIN"/>
    <property type="match status" value="1"/>
</dbReference>
<protein>
    <submittedName>
        <fullName evidence="4">SP-RING-type domain-containing protein</fullName>
    </submittedName>
</protein>
<reference evidence="2 3" key="2">
    <citation type="submission" date="2018-11" db="EMBL/GenBank/DDBJ databases">
        <authorList>
            <consortium name="Pathogen Informatics"/>
        </authorList>
    </citation>
    <scope>NUCLEOTIDE SEQUENCE [LARGE SCALE GENOMIC DNA]</scope>
</reference>
<feature type="region of interest" description="Disordered" evidence="1">
    <location>
        <begin position="237"/>
        <end position="510"/>
    </location>
</feature>
<feature type="region of interest" description="Disordered" evidence="1">
    <location>
        <begin position="750"/>
        <end position="791"/>
    </location>
</feature>
<evidence type="ECO:0000313" key="2">
    <source>
        <dbReference type="EMBL" id="VDO03210.1"/>
    </source>
</evidence>
<feature type="compositionally biased region" description="Basic and acidic residues" evidence="1">
    <location>
        <begin position="331"/>
        <end position="342"/>
    </location>
</feature>
<feature type="region of interest" description="Disordered" evidence="1">
    <location>
        <begin position="938"/>
        <end position="957"/>
    </location>
</feature>
<reference evidence="4" key="1">
    <citation type="submission" date="2016-04" db="UniProtKB">
        <authorList>
            <consortium name="WormBaseParasite"/>
        </authorList>
    </citation>
    <scope>IDENTIFICATION</scope>
</reference>
<dbReference type="EMBL" id="UZAE01012038">
    <property type="protein sequence ID" value="VDO03210.1"/>
    <property type="molecule type" value="Genomic_DNA"/>
</dbReference>
<feature type="compositionally biased region" description="Polar residues" evidence="1">
    <location>
        <begin position="279"/>
        <end position="293"/>
    </location>
</feature>
<dbReference type="OrthoDB" id="6267848at2759"/>
<dbReference type="GO" id="GO:0022008">
    <property type="term" value="P:neurogenesis"/>
    <property type="evidence" value="ECO:0007669"/>
    <property type="project" value="InterPro"/>
</dbReference>
<gene>
    <name evidence="2" type="ORF">HNAJ_LOCUS7350</name>
</gene>
<feature type="compositionally biased region" description="Basic and acidic residues" evidence="1">
    <location>
        <begin position="296"/>
        <end position="311"/>
    </location>
</feature>